<sequence>MSSPEITCSDPSSLLNDLNNRFACPCHNQTVIYKVPGGSFSVRVEVKKGSDIISGIVSRTAMDVYQIGNQLFALPSNKKITIEVQGKATTSKMSLEKEGSKSDLKDFSKVIKLFKTLFNLKWNDKPYPFPKSHEAGEHSQGFHHDSREYLSLKNQMVISVRN</sequence>
<evidence type="ECO:0000313" key="1">
    <source>
        <dbReference type="EMBL" id="CDR34306.1"/>
    </source>
</evidence>
<name>A0A090CZH8_9BACT</name>
<gene>
    <name evidence="1" type="ORF">CSEC_1492</name>
</gene>
<keyword evidence="2" id="KW-1185">Reference proteome</keyword>
<comment type="caution">
    <text evidence="1">The sequence shown here is derived from an EMBL/GenBank/DDBJ whole genome shotgun (WGS) entry which is preliminary data.</text>
</comment>
<proteinExistence type="predicted"/>
<dbReference type="RefSeq" id="WP_041017851.1">
    <property type="nucleotide sequence ID" value="NZ_CCEJ010000007.1"/>
</dbReference>
<organism evidence="1 2">
    <name type="scientific">Candidatus Criblamydia sequanensis CRIB-18</name>
    <dbReference type="NCBI Taxonomy" id="1437425"/>
    <lineage>
        <taxon>Bacteria</taxon>
        <taxon>Pseudomonadati</taxon>
        <taxon>Chlamydiota</taxon>
        <taxon>Chlamydiia</taxon>
        <taxon>Parachlamydiales</taxon>
        <taxon>Candidatus Criblamydiaceae</taxon>
        <taxon>Candidatus Criblamydia</taxon>
    </lineage>
</organism>
<dbReference type="EMBL" id="CCEJ010000007">
    <property type="protein sequence ID" value="CDR34306.1"/>
    <property type="molecule type" value="Genomic_DNA"/>
</dbReference>
<reference evidence="1" key="1">
    <citation type="submission" date="2013-12" db="EMBL/GenBank/DDBJ databases">
        <authorList>
            <person name="Linke B."/>
        </authorList>
    </citation>
    <scope>NUCLEOTIDE SEQUENCE [LARGE SCALE GENOMIC DNA]</scope>
    <source>
        <strain evidence="1">CRIB-18</strain>
    </source>
</reference>
<dbReference type="Proteomes" id="UP000031552">
    <property type="component" value="Unassembled WGS sequence"/>
</dbReference>
<evidence type="ECO:0000313" key="2">
    <source>
        <dbReference type="Proteomes" id="UP000031552"/>
    </source>
</evidence>
<protein>
    <submittedName>
        <fullName evidence="1">Uncharacterized protein</fullName>
    </submittedName>
</protein>
<accession>A0A090CZH8</accession>
<reference evidence="1" key="2">
    <citation type="submission" date="2014-09" db="EMBL/GenBank/DDBJ databases">
        <title>Criblamydia sequanensis harbors a mega-plasmid encoding arsenite resistance.</title>
        <authorList>
            <person name="Bertelli C."/>
            <person name="Goesmann A."/>
            <person name="Greub G."/>
        </authorList>
    </citation>
    <scope>NUCLEOTIDE SEQUENCE [LARGE SCALE GENOMIC DNA]</scope>
    <source>
        <strain evidence="1">CRIB-18</strain>
    </source>
</reference>
<dbReference type="AlphaFoldDB" id="A0A090CZH8"/>